<dbReference type="OrthoDB" id="2329078at2"/>
<name>A0A0R2MUW6_9LACO</name>
<dbReference type="AlphaFoldDB" id="A0A0R2MUW6"/>
<gene>
    <name evidence="2" type="ORF">IV56_GL000339</name>
</gene>
<dbReference type="Proteomes" id="UP000050969">
    <property type="component" value="Unassembled WGS sequence"/>
</dbReference>
<evidence type="ECO:0000313" key="2">
    <source>
        <dbReference type="EMBL" id="KRO17422.1"/>
    </source>
</evidence>
<organism evidence="2 3">
    <name type="scientific">Lacticaseibacillus saniviri JCM 17471 = DSM 24301</name>
    <dbReference type="NCBI Taxonomy" id="1293598"/>
    <lineage>
        <taxon>Bacteria</taxon>
        <taxon>Bacillati</taxon>
        <taxon>Bacillota</taxon>
        <taxon>Bacilli</taxon>
        <taxon>Lactobacillales</taxon>
        <taxon>Lactobacillaceae</taxon>
        <taxon>Lacticaseibacillus</taxon>
    </lineage>
</organism>
<protein>
    <submittedName>
        <fullName evidence="2">Uncharacterized protein</fullName>
    </submittedName>
</protein>
<proteinExistence type="predicted"/>
<dbReference type="STRING" id="1293598.IV56_GL000339"/>
<dbReference type="PATRIC" id="fig|1293598.4.peg.361"/>
<evidence type="ECO:0000256" key="1">
    <source>
        <dbReference type="SAM" id="Phobius"/>
    </source>
</evidence>
<evidence type="ECO:0000313" key="3">
    <source>
        <dbReference type="Proteomes" id="UP000050969"/>
    </source>
</evidence>
<feature type="transmembrane region" description="Helical" evidence="1">
    <location>
        <begin position="12"/>
        <end position="31"/>
    </location>
</feature>
<accession>A0A0R2MUW6</accession>
<dbReference type="EMBL" id="JQCE01000016">
    <property type="protein sequence ID" value="KRO17422.1"/>
    <property type="molecule type" value="Genomic_DNA"/>
</dbReference>
<dbReference type="RefSeq" id="WP_054777884.1">
    <property type="nucleotide sequence ID" value="NZ_BBBX01000021.1"/>
</dbReference>
<keyword evidence="1" id="KW-1133">Transmembrane helix</keyword>
<reference evidence="2 3" key="1">
    <citation type="journal article" date="2015" name="Genome Announc.">
        <title>Expanding the biotechnology potential of lactobacilli through comparative genomics of 213 strains and associated genera.</title>
        <authorList>
            <person name="Sun Z."/>
            <person name="Harris H.M."/>
            <person name="McCann A."/>
            <person name="Guo C."/>
            <person name="Argimon S."/>
            <person name="Zhang W."/>
            <person name="Yang X."/>
            <person name="Jeffery I.B."/>
            <person name="Cooney J.C."/>
            <person name="Kagawa T.F."/>
            <person name="Liu W."/>
            <person name="Song Y."/>
            <person name="Salvetti E."/>
            <person name="Wrobel A."/>
            <person name="Rasinkangas P."/>
            <person name="Parkhill J."/>
            <person name="Rea M.C."/>
            <person name="O'Sullivan O."/>
            <person name="Ritari J."/>
            <person name="Douillard F.P."/>
            <person name="Paul Ross R."/>
            <person name="Yang R."/>
            <person name="Briner A.E."/>
            <person name="Felis G.E."/>
            <person name="de Vos W.M."/>
            <person name="Barrangou R."/>
            <person name="Klaenhammer T.R."/>
            <person name="Caufield P.W."/>
            <person name="Cui Y."/>
            <person name="Zhang H."/>
            <person name="O'Toole P.W."/>
        </authorList>
    </citation>
    <scope>NUCLEOTIDE SEQUENCE [LARGE SCALE GENOMIC DNA]</scope>
    <source>
        <strain evidence="2 3">DSM 24301</strain>
    </source>
</reference>
<keyword evidence="3" id="KW-1185">Reference proteome</keyword>
<sequence>MHTFLGFTIGEWGGIIAIGTAIVGAIYRVAVKPLSDKLSDLSGAINNLSISSNQTHLELDHRLDKHDVKIERHDAEIQFLYDKNNLKRREEHHEE</sequence>
<keyword evidence="1" id="KW-0812">Transmembrane</keyword>
<comment type="caution">
    <text evidence="2">The sequence shown here is derived from an EMBL/GenBank/DDBJ whole genome shotgun (WGS) entry which is preliminary data.</text>
</comment>
<keyword evidence="1" id="KW-0472">Membrane</keyword>